<evidence type="ECO:0000256" key="2">
    <source>
        <dbReference type="ARBA" id="ARBA00022448"/>
    </source>
</evidence>
<keyword evidence="6 8" id="KW-0472">Membrane</keyword>
<dbReference type="Gene3D" id="1.20.1250.20">
    <property type="entry name" value="MFS general substrate transporter like domains"/>
    <property type="match status" value="1"/>
</dbReference>
<keyword evidence="10" id="KW-1185">Reference proteome</keyword>
<name>A0ABN2KYW3_9ACTN</name>
<evidence type="ECO:0000256" key="4">
    <source>
        <dbReference type="ARBA" id="ARBA00022692"/>
    </source>
</evidence>
<dbReference type="PANTHER" id="PTHR23513:SF11">
    <property type="entry name" value="STAPHYLOFERRIN A TRANSPORTER"/>
    <property type="match status" value="1"/>
</dbReference>
<keyword evidence="5 8" id="KW-1133">Transmembrane helix</keyword>
<comment type="caution">
    <text evidence="9">The sequence shown here is derived from an EMBL/GenBank/DDBJ whole genome shotgun (WGS) entry which is preliminary data.</text>
</comment>
<evidence type="ECO:0000256" key="8">
    <source>
        <dbReference type="SAM" id="Phobius"/>
    </source>
</evidence>
<dbReference type="Pfam" id="PF05977">
    <property type="entry name" value="MFS_3"/>
    <property type="match status" value="1"/>
</dbReference>
<dbReference type="CDD" id="cd06173">
    <property type="entry name" value="MFS_MefA_like"/>
    <property type="match status" value="1"/>
</dbReference>
<organism evidence="9 10">
    <name type="scientific">Luedemannella helvata</name>
    <dbReference type="NCBI Taxonomy" id="349315"/>
    <lineage>
        <taxon>Bacteria</taxon>
        <taxon>Bacillati</taxon>
        <taxon>Actinomycetota</taxon>
        <taxon>Actinomycetes</taxon>
        <taxon>Micromonosporales</taxon>
        <taxon>Micromonosporaceae</taxon>
        <taxon>Luedemannella</taxon>
    </lineage>
</organism>
<dbReference type="PANTHER" id="PTHR23513">
    <property type="entry name" value="INTEGRAL MEMBRANE EFFLUX PROTEIN-RELATED"/>
    <property type="match status" value="1"/>
</dbReference>
<feature type="transmembrane region" description="Helical" evidence="8">
    <location>
        <begin position="162"/>
        <end position="182"/>
    </location>
</feature>
<dbReference type="Proteomes" id="UP001500655">
    <property type="component" value="Unassembled WGS sequence"/>
</dbReference>
<dbReference type="InterPro" id="IPR010290">
    <property type="entry name" value="TM_effector"/>
</dbReference>
<dbReference type="InterPro" id="IPR036259">
    <property type="entry name" value="MFS_trans_sf"/>
</dbReference>
<reference evidence="9 10" key="1">
    <citation type="journal article" date="2019" name="Int. J. Syst. Evol. Microbiol.">
        <title>The Global Catalogue of Microorganisms (GCM) 10K type strain sequencing project: providing services to taxonomists for standard genome sequencing and annotation.</title>
        <authorList>
            <consortium name="The Broad Institute Genomics Platform"/>
            <consortium name="The Broad Institute Genome Sequencing Center for Infectious Disease"/>
            <person name="Wu L."/>
            <person name="Ma J."/>
        </authorList>
    </citation>
    <scope>NUCLEOTIDE SEQUENCE [LARGE SCALE GENOMIC DNA]</scope>
    <source>
        <strain evidence="9 10">JCM 13249</strain>
    </source>
</reference>
<feature type="transmembrane region" description="Helical" evidence="8">
    <location>
        <begin position="53"/>
        <end position="74"/>
    </location>
</feature>
<feature type="transmembrane region" description="Helical" evidence="8">
    <location>
        <begin position="358"/>
        <end position="377"/>
    </location>
</feature>
<evidence type="ECO:0000256" key="1">
    <source>
        <dbReference type="ARBA" id="ARBA00004651"/>
    </source>
</evidence>
<dbReference type="EMBL" id="BAAALS010000027">
    <property type="protein sequence ID" value="GAA1769819.1"/>
    <property type="molecule type" value="Genomic_DNA"/>
</dbReference>
<dbReference type="RefSeq" id="WP_344085891.1">
    <property type="nucleotide sequence ID" value="NZ_BAAALS010000027.1"/>
</dbReference>
<keyword evidence="3" id="KW-1003">Cell membrane</keyword>
<evidence type="ECO:0000256" key="5">
    <source>
        <dbReference type="ARBA" id="ARBA00022989"/>
    </source>
</evidence>
<protein>
    <submittedName>
        <fullName evidence="9">MFS transporter</fullName>
    </submittedName>
</protein>
<dbReference type="SUPFAM" id="SSF103473">
    <property type="entry name" value="MFS general substrate transporter"/>
    <property type="match status" value="1"/>
</dbReference>
<comment type="subcellular location">
    <subcellularLocation>
        <location evidence="1">Cell membrane</location>
        <topology evidence="1">Multi-pass membrane protein</topology>
    </subcellularLocation>
</comment>
<gene>
    <name evidence="9" type="ORF">GCM10009681_46550</name>
</gene>
<feature type="transmembrane region" description="Helical" evidence="8">
    <location>
        <begin position="383"/>
        <end position="401"/>
    </location>
</feature>
<feature type="transmembrane region" description="Helical" evidence="8">
    <location>
        <begin position="292"/>
        <end position="310"/>
    </location>
</feature>
<feature type="transmembrane region" description="Helical" evidence="8">
    <location>
        <begin position="229"/>
        <end position="251"/>
    </location>
</feature>
<feature type="transmembrane region" description="Helical" evidence="8">
    <location>
        <begin position="20"/>
        <end position="47"/>
    </location>
</feature>
<proteinExistence type="predicted"/>
<feature type="region of interest" description="Disordered" evidence="7">
    <location>
        <begin position="416"/>
        <end position="438"/>
    </location>
</feature>
<evidence type="ECO:0000313" key="9">
    <source>
        <dbReference type="EMBL" id="GAA1769819.1"/>
    </source>
</evidence>
<feature type="transmembrane region" description="Helical" evidence="8">
    <location>
        <begin position="316"/>
        <end position="337"/>
    </location>
</feature>
<sequence>MTDTLVAVRQELVILRDRRFSLLFAARTSSMLGGAFGPVALAFGVLALPGATALTLSLVVAAESLSMVVFMLLGGVIADRLPRFRVMMAADLGAAAAWGGLAVLLITGWAPLWLLITLSAVAGMATAMFFPASTGVVPEVVPAERLQTANGLLRLGMNGARIGGLAVAGGCVALVGAGWTMVINAGLLLASAAFTAGLRLPRVVTPAAAQGSMLRDLREGWDEFRSRQWLWVPVTQFAFVVMALQAVWTVIGPVVANERLGGAKGWSWVLGAESVGMLVGVLIAIRVRPRRPVRLVVYMAFPLALVPLALGAGAPLLVAALVAFVAGIALDTLTVVWDTTLQREIPQSALSRVSSYDALGSLMLGPLGMLIAGPAVALVGAQASMLGSAVLIAVASLLALLSPGVRDLRWTTPVVPAPRTDGDAPLSQPAPTALVEAA</sequence>
<keyword evidence="2" id="KW-0813">Transport</keyword>
<accession>A0ABN2KYW3</accession>
<keyword evidence="4 8" id="KW-0812">Transmembrane</keyword>
<evidence type="ECO:0000256" key="3">
    <source>
        <dbReference type="ARBA" id="ARBA00022475"/>
    </source>
</evidence>
<evidence type="ECO:0000313" key="10">
    <source>
        <dbReference type="Proteomes" id="UP001500655"/>
    </source>
</evidence>
<feature type="transmembrane region" description="Helical" evidence="8">
    <location>
        <begin position="266"/>
        <end position="285"/>
    </location>
</feature>
<evidence type="ECO:0000256" key="7">
    <source>
        <dbReference type="SAM" id="MobiDB-lite"/>
    </source>
</evidence>
<evidence type="ECO:0000256" key="6">
    <source>
        <dbReference type="ARBA" id="ARBA00023136"/>
    </source>
</evidence>